<dbReference type="OrthoDB" id="9806718at2"/>
<name>A0A1T5HG50_9BACT</name>
<dbReference type="STRING" id="651661.SAMN05660293_05511"/>
<organism evidence="3 4">
    <name type="scientific">Dyadobacter psychrophilus</name>
    <dbReference type="NCBI Taxonomy" id="651661"/>
    <lineage>
        <taxon>Bacteria</taxon>
        <taxon>Pseudomonadati</taxon>
        <taxon>Bacteroidota</taxon>
        <taxon>Cytophagia</taxon>
        <taxon>Cytophagales</taxon>
        <taxon>Spirosomataceae</taxon>
        <taxon>Dyadobacter</taxon>
    </lineage>
</organism>
<gene>
    <name evidence="3" type="ORF">SAMN05660293_05511</name>
</gene>
<keyword evidence="1" id="KW-1133">Transmembrane helix</keyword>
<feature type="domain" description="EamA" evidence="2">
    <location>
        <begin position="3"/>
        <end position="138"/>
    </location>
</feature>
<dbReference type="PANTHER" id="PTHR22911:SF137">
    <property type="entry name" value="SOLUTE CARRIER FAMILY 35 MEMBER G2-RELATED"/>
    <property type="match status" value="1"/>
</dbReference>
<keyword evidence="4" id="KW-1185">Reference proteome</keyword>
<dbReference type="InterPro" id="IPR000620">
    <property type="entry name" value="EamA_dom"/>
</dbReference>
<accession>A0A1T5HG50</accession>
<dbReference type="RefSeq" id="WP_082217932.1">
    <property type="nucleotide sequence ID" value="NZ_FUZA01000014.1"/>
</dbReference>
<dbReference type="Gene3D" id="1.10.3730.20">
    <property type="match status" value="1"/>
</dbReference>
<feature type="transmembrane region" description="Helical" evidence="1">
    <location>
        <begin position="121"/>
        <end position="139"/>
    </location>
</feature>
<sequence length="140" mass="15272">MEKWVSYAVISMLFAGLTSVIAKFGLKNVSGDTGLAVRTIVVFILIWANALFFQDVRQFRNLDKSAVLFLAVSGITTSLSWIFYYRAIKVGPVSQVALIDKGSIVIALLLSVWILKEPLSIKTVAGAILIVAGLLVIAWK</sequence>
<dbReference type="GO" id="GO:0016020">
    <property type="term" value="C:membrane"/>
    <property type="evidence" value="ECO:0007669"/>
    <property type="project" value="InterPro"/>
</dbReference>
<feature type="transmembrane region" description="Helical" evidence="1">
    <location>
        <begin position="96"/>
        <end position="115"/>
    </location>
</feature>
<dbReference type="EMBL" id="FUZA01000014">
    <property type="protein sequence ID" value="SKC19658.1"/>
    <property type="molecule type" value="Genomic_DNA"/>
</dbReference>
<feature type="transmembrane region" description="Helical" evidence="1">
    <location>
        <begin position="65"/>
        <end position="84"/>
    </location>
</feature>
<dbReference type="InterPro" id="IPR037185">
    <property type="entry name" value="EmrE-like"/>
</dbReference>
<dbReference type="SUPFAM" id="SSF103481">
    <property type="entry name" value="Multidrug resistance efflux transporter EmrE"/>
    <property type="match status" value="1"/>
</dbReference>
<evidence type="ECO:0000313" key="3">
    <source>
        <dbReference type="EMBL" id="SKC19658.1"/>
    </source>
</evidence>
<protein>
    <submittedName>
        <fullName evidence="3">Transporter family protein</fullName>
    </submittedName>
</protein>
<keyword evidence="1" id="KW-0472">Membrane</keyword>
<dbReference type="Pfam" id="PF00892">
    <property type="entry name" value="EamA"/>
    <property type="match status" value="1"/>
</dbReference>
<reference evidence="4" key="1">
    <citation type="submission" date="2017-02" db="EMBL/GenBank/DDBJ databases">
        <authorList>
            <person name="Varghese N."/>
            <person name="Submissions S."/>
        </authorList>
    </citation>
    <scope>NUCLEOTIDE SEQUENCE [LARGE SCALE GENOMIC DNA]</scope>
    <source>
        <strain evidence="4">DSM 22270</strain>
    </source>
</reference>
<feature type="transmembrane region" description="Helical" evidence="1">
    <location>
        <begin position="6"/>
        <end position="26"/>
    </location>
</feature>
<feature type="transmembrane region" description="Helical" evidence="1">
    <location>
        <begin position="35"/>
        <end position="53"/>
    </location>
</feature>
<dbReference type="AlphaFoldDB" id="A0A1T5HG50"/>
<dbReference type="Proteomes" id="UP000190897">
    <property type="component" value="Unassembled WGS sequence"/>
</dbReference>
<evidence type="ECO:0000313" key="4">
    <source>
        <dbReference type="Proteomes" id="UP000190897"/>
    </source>
</evidence>
<keyword evidence="1" id="KW-0812">Transmembrane</keyword>
<evidence type="ECO:0000259" key="2">
    <source>
        <dbReference type="Pfam" id="PF00892"/>
    </source>
</evidence>
<evidence type="ECO:0000256" key="1">
    <source>
        <dbReference type="SAM" id="Phobius"/>
    </source>
</evidence>
<proteinExistence type="predicted"/>
<dbReference type="PANTHER" id="PTHR22911">
    <property type="entry name" value="ACYL-MALONYL CONDENSING ENZYME-RELATED"/>
    <property type="match status" value="1"/>
</dbReference>